<dbReference type="OrthoDB" id="5962384at2759"/>
<dbReference type="GeneTree" id="ENSGT00950000182837"/>
<sequence length="48" mass="5264">MYDNLYLHGIEDSEALTKQLGVGRISKTEIGLLSDPNGFSGFLHKQAV</sequence>
<dbReference type="VEuPathDB" id="HostDB:ENSG00000182389"/>
<protein>
    <submittedName>
        <fullName evidence="1">Calcium voltage-gated channel auxiliary subunit beta 4</fullName>
    </submittedName>
</protein>
<dbReference type="OpenTargets" id="ENSG00000182389"/>
<reference evidence="1 2" key="3">
    <citation type="journal article" date="2005" name="Nature">
        <title>Generation and annotation of the DNA sequences of human chromosomes 2 and 4.</title>
        <authorList>
            <person name="Hillier L.W."/>
            <person name="Graves T.A."/>
            <person name="Fulton R.S."/>
            <person name="Fulton L.A."/>
            <person name="Pepin K.H."/>
            <person name="Minx P."/>
            <person name="Wagner-McPherson C."/>
            <person name="Layman D."/>
            <person name="Wylie K."/>
            <person name="Sekhon M."/>
            <person name="Becker M.C."/>
            <person name="Fewell G.A."/>
            <person name="Delehaunty K.D."/>
            <person name="Miner T.L."/>
            <person name="Nash W.E."/>
            <person name="Kremitzki C."/>
            <person name="Oddy L."/>
            <person name="Du H."/>
            <person name="Sun H."/>
            <person name="Bradshaw-Cordum H."/>
            <person name="Ali J."/>
            <person name="Carter J."/>
            <person name="Cordes M."/>
            <person name="Harris A."/>
            <person name="Isak A."/>
            <person name="van Brunt A."/>
            <person name="Nguyen C."/>
            <person name="Du F."/>
            <person name="Courtney L."/>
            <person name="Kalicki J."/>
            <person name="Ozersky P."/>
            <person name="Abbott S."/>
            <person name="Armstrong J."/>
            <person name="Belter E.A."/>
            <person name="Caruso L."/>
            <person name="Cedroni M."/>
            <person name="Cotton M."/>
            <person name="Davidson T."/>
            <person name="Desai A."/>
            <person name="Elliott G."/>
            <person name="Erb T."/>
            <person name="Fronick C."/>
            <person name="Gaige T."/>
            <person name="Haakenson W."/>
            <person name="Haglund K."/>
            <person name="Holmes A."/>
            <person name="Harkins R."/>
            <person name="Kim K."/>
            <person name="Kruchowski S.S."/>
            <person name="Strong C.M."/>
            <person name="Grewal N."/>
            <person name="Goyea E."/>
            <person name="Hou S."/>
            <person name="Levy A."/>
            <person name="Martinka S."/>
            <person name="Mead K."/>
            <person name="McLellan M.D."/>
            <person name="Meyer R."/>
            <person name="Randall-Maher J."/>
            <person name="Tomlinson C."/>
            <person name="Dauphin-Kohlberg S."/>
            <person name="Kozlowicz-Reilly A."/>
            <person name="Shah N."/>
            <person name="Swearengen-Shahid S."/>
            <person name="Snider J."/>
            <person name="Strong J.T."/>
            <person name="Thompson J."/>
            <person name="Yoakum M."/>
            <person name="Leonard S."/>
            <person name="Pearman C."/>
            <person name="Trani L."/>
            <person name="Radionenko M."/>
            <person name="Waligorski J.E."/>
            <person name="Wang C."/>
            <person name="Rock S.M."/>
            <person name="Tin-Wollam A.M."/>
            <person name="Maupin R."/>
            <person name="Latreille P."/>
            <person name="Wendl M.C."/>
            <person name="Yang S.P."/>
            <person name="Pohl C."/>
            <person name="Wallis J.W."/>
            <person name="Spieth J."/>
            <person name="Bieri T.A."/>
            <person name="Berkowicz N."/>
            <person name="Nelson J.O."/>
            <person name="Osborne J."/>
            <person name="Ding L."/>
            <person name="Meyer R."/>
            <person name="Sabo A."/>
            <person name="Shotland Y."/>
            <person name="Sinha P."/>
            <person name="Wohldmann P.E."/>
            <person name="Cook L.L."/>
            <person name="Hickenbotham M.T."/>
            <person name="Eldred J."/>
            <person name="Williams D."/>
            <person name="Jones T.A."/>
            <person name="She X."/>
            <person name="Ciccarelli F.D."/>
            <person name="Izaurralde E."/>
            <person name="Taylor J."/>
            <person name="Schmutz J."/>
            <person name="Myers R.M."/>
            <person name="Cox D.R."/>
            <person name="Huang X."/>
            <person name="McPherson J.D."/>
            <person name="Mardis E.R."/>
            <person name="Clifton S.W."/>
            <person name="Warren W.C."/>
            <person name="Chinwalla A.T."/>
            <person name="Eddy S.R."/>
            <person name="Marra M.A."/>
            <person name="Ovcharenko I."/>
            <person name="Furey T.S."/>
            <person name="Miller W."/>
            <person name="Eichler E.E."/>
            <person name="Bork P."/>
            <person name="Suyama M."/>
            <person name="Torrents D."/>
            <person name="Waterston R.H."/>
            <person name="Wilson R.K."/>
        </authorList>
    </citation>
    <scope>NUCLEOTIDE SEQUENCE [LARGE SCALE GENOMIC DNA]</scope>
</reference>
<reference evidence="1" key="5">
    <citation type="submission" date="2025-09" db="UniProtKB">
        <authorList>
            <consortium name="Ensembl"/>
        </authorList>
    </citation>
    <scope>IDENTIFICATION</scope>
</reference>
<reference evidence="1" key="4">
    <citation type="submission" date="2025-08" db="UniProtKB">
        <authorList>
            <consortium name="Ensembl"/>
        </authorList>
    </citation>
    <scope>IDENTIFICATION</scope>
</reference>
<dbReference type="Bgee" id="ENSG00000182389">
    <property type="expression patterns" value="Expressed in cerebellar vermis and 147 other cell types or tissues"/>
</dbReference>
<dbReference type="HGNC" id="HGNC:1404">
    <property type="gene designation" value="CACNB4"/>
</dbReference>
<gene>
    <name evidence="1" type="primary">CACNB4</name>
</gene>
<reference evidence="1 2" key="2">
    <citation type="journal article" date="2004" name="Nature">
        <title>Finishing the euchromatic sequence of the human genome.</title>
        <authorList>
            <consortium name="International Human Genome Sequencing Consortium"/>
        </authorList>
    </citation>
    <scope>NUCLEOTIDE SEQUENCE [LARGE SCALE GENOMIC DNA]</scope>
</reference>
<proteinExistence type="predicted"/>
<evidence type="ECO:0000313" key="1">
    <source>
        <dbReference type="Ensembl" id="ENSP00000489746.1"/>
    </source>
</evidence>
<dbReference type="SMR" id="A0A1B0GTL1"/>
<dbReference type="EMBL" id="AC097448">
    <property type="status" value="NOT_ANNOTATED_CDS"/>
    <property type="molecule type" value="Genomic_DNA"/>
</dbReference>
<dbReference type="Ensembl" id="ENST00000637436.1">
    <property type="protein sequence ID" value="ENSP00000489746.1"/>
    <property type="gene ID" value="ENSG00000182389.20"/>
</dbReference>
<accession>A0A1B0GTL1</accession>
<name>A0A1B0GTL1_HUMAN</name>
<keyword evidence="2" id="KW-1185">Reference proteome</keyword>
<reference evidence="1 2" key="1">
    <citation type="journal article" date="2001" name="Nature">
        <title>Initial sequencing and analysis of the human genome.</title>
        <authorList>
            <consortium name="International Human Genome Sequencing Consortium"/>
            <person name="Lander E.S."/>
            <person name="Linton L.M."/>
            <person name="Birren B."/>
            <person name="Nusbaum C."/>
            <person name="Zody M.C."/>
            <person name="Baldwin J."/>
            <person name="Devon K."/>
            <person name="Dewar K."/>
            <person name="Doyle M."/>
            <person name="FitzHugh W."/>
            <person name="Funke R."/>
            <person name="Gage D."/>
            <person name="Harris K."/>
            <person name="Heaford A."/>
            <person name="Howland J."/>
            <person name="Kann L."/>
            <person name="Lehoczky J."/>
            <person name="LeVine R."/>
            <person name="McEwan P."/>
            <person name="McKernan K."/>
            <person name="Meldrim J."/>
            <person name="Mesirov J.P."/>
            <person name="Miranda C."/>
            <person name="Morris W."/>
            <person name="Naylor J."/>
            <person name="Raymond C."/>
            <person name="Rosetti M."/>
            <person name="Santos R."/>
            <person name="Sheridan A."/>
            <person name="Sougnez C."/>
            <person name="Stange-Thomann N."/>
            <person name="Stojanovic N."/>
            <person name="Subramanian A."/>
            <person name="Wyman D."/>
            <person name="Rogers J."/>
            <person name="Sulston J."/>
            <person name="Ainscough R."/>
            <person name="Beck S."/>
            <person name="Bentley D."/>
            <person name="Burton J."/>
            <person name="Clee C."/>
            <person name="Carter N."/>
            <person name="Coulson A."/>
            <person name="Deadman R."/>
            <person name="Deloukas P."/>
            <person name="Dunham A."/>
            <person name="Dunham I."/>
            <person name="Durbin R."/>
            <person name="French L."/>
            <person name="Grafham D."/>
            <person name="Gregory S."/>
            <person name="Hubbard T."/>
            <person name="Humphray S."/>
            <person name="Hunt A."/>
            <person name="Jones M."/>
            <person name="Lloyd C."/>
            <person name="McMurray A."/>
            <person name="Matthews L."/>
            <person name="Mercer S."/>
            <person name="Milne S."/>
            <person name="Mullikin J.C."/>
            <person name="Mungall A."/>
            <person name="Plumb R."/>
            <person name="Ross M."/>
            <person name="Shownkeen R."/>
            <person name="Sims S."/>
            <person name="Waterston R.H."/>
            <person name="Wilson R.K."/>
            <person name="Hillier L.W."/>
            <person name="McPherson J.D."/>
            <person name="Marra M.A."/>
            <person name="Mardis E.R."/>
            <person name="Fulton L.A."/>
            <person name="Chinwalla A.T."/>
            <person name="Pepin K.H."/>
            <person name="Gish W.R."/>
            <person name="Chissoe S.L."/>
            <person name="Wendl M.C."/>
            <person name="Delehaunty K.D."/>
            <person name="Miner T.L."/>
            <person name="Delehaunty A."/>
            <person name="Kramer J.B."/>
            <person name="Cook L.L."/>
            <person name="Fulton R.S."/>
            <person name="Johnson D.L."/>
            <person name="Minx P.J."/>
            <person name="Clifton S.W."/>
            <person name="Hawkins T."/>
            <person name="Branscomb E."/>
            <person name="Predki P."/>
            <person name="Richardson P."/>
            <person name="Wenning S."/>
            <person name="Slezak T."/>
            <person name="Doggett N."/>
            <person name="Cheng J.F."/>
            <person name="Olsen A."/>
            <person name="Lucas S."/>
            <person name="Elkin C."/>
            <person name="Uberbacher E."/>
            <person name="Frazier M."/>
            <person name="Gibbs R.A."/>
            <person name="Muzny D.M."/>
            <person name="Scherer S.E."/>
            <person name="Bouck J.B."/>
            <person name="Sodergren E.J."/>
            <person name="Worley K.C."/>
            <person name="Rives C.M."/>
            <person name="Gorrell J.H."/>
            <person name="Metzker M.L."/>
            <person name="Naylor S.L."/>
            <person name="Kucherlapati R.S."/>
            <person name="Nelson D.L."/>
            <person name="Weinstock G.M."/>
            <person name="Sakaki Y."/>
            <person name="Fujiyama A."/>
            <person name="Hattori M."/>
            <person name="Yada T."/>
            <person name="Toyoda A."/>
            <person name="Itoh T."/>
            <person name="Kawagoe C."/>
            <person name="Watanabe H."/>
            <person name="Totoki Y."/>
            <person name="Taylor T."/>
            <person name="Weissenbach J."/>
            <person name="Heilig R."/>
            <person name="Saurin W."/>
            <person name="Artiguenave F."/>
            <person name="Brottier P."/>
            <person name="Bruls T."/>
            <person name="Pelletier E."/>
            <person name="Robert C."/>
            <person name="Wincker P."/>
            <person name="Smith D.R."/>
            <person name="Doucette-Stamm L."/>
            <person name="Rubenfield M."/>
            <person name="Weinstock K."/>
            <person name="Lee H.M."/>
            <person name="Dubois J."/>
            <person name="Rosenthal A."/>
            <person name="Platzer M."/>
            <person name="Nyakatura G."/>
            <person name="Taudien S."/>
            <person name="Rump A."/>
            <person name="Yang H."/>
            <person name="Yu J."/>
            <person name="Wang J."/>
            <person name="Huang G."/>
            <person name="Gu J."/>
            <person name="Hood L."/>
            <person name="Rowen L."/>
            <person name="Madan A."/>
            <person name="Qin S."/>
            <person name="Davis R.W."/>
            <person name="Federspiel N.A."/>
            <person name="Abola A.P."/>
            <person name="Proctor M.J."/>
            <person name="Myers R.M."/>
            <person name="Schmutz J."/>
            <person name="Dickson M."/>
            <person name="Grimwood J."/>
            <person name="Cox D.R."/>
            <person name="Olson M.V."/>
            <person name="Kaul R."/>
            <person name="Raymond C."/>
            <person name="Shimizu N."/>
            <person name="Kawasaki K."/>
            <person name="Minoshima S."/>
            <person name="Evans G.A."/>
            <person name="Athanasiou M."/>
            <person name="Schultz R."/>
            <person name="Roe B.A."/>
            <person name="Chen F."/>
            <person name="Pan H."/>
            <person name="Ramser J."/>
            <person name="Lehrach H."/>
            <person name="Reinhardt R."/>
            <person name="McCombie W.R."/>
            <person name="de la Bastide M."/>
            <person name="Dedhia N."/>
            <person name="Blocker H."/>
            <person name="Hornischer K."/>
            <person name="Nordsiek G."/>
            <person name="Agarwala R."/>
            <person name="Aravind L."/>
            <person name="Bailey J.A."/>
            <person name="Bateman A."/>
            <person name="Batzoglou S."/>
            <person name="Birney E."/>
            <person name="Bork P."/>
            <person name="Brown D.G."/>
            <person name="Burge C.B."/>
            <person name="Cerutti L."/>
            <person name="Chen H.C."/>
            <person name="Church D."/>
            <person name="Clamp M."/>
            <person name="Copley R.R."/>
            <person name="Doerks T."/>
            <person name="Eddy S.R."/>
            <person name="Eichler E.E."/>
            <person name="Furey T.S."/>
            <person name="Galagan J."/>
            <person name="Gilbert J.G."/>
            <person name="Harmon C."/>
            <person name="Hayashizaki Y."/>
            <person name="Haussler D."/>
            <person name="Hermjakob H."/>
            <person name="Hokamp K."/>
            <person name="Jang W."/>
            <person name="Johnson L.S."/>
            <person name="Jones T.A."/>
            <person name="Kasif S."/>
            <person name="Kaspryzk A."/>
            <person name="Kennedy S."/>
            <person name="Kent W.J."/>
            <person name="Kitts P."/>
            <person name="Koonin E.V."/>
            <person name="Korf I."/>
            <person name="Kulp D."/>
            <person name="Lancet D."/>
            <person name="Lowe T.M."/>
            <person name="McLysaght A."/>
            <person name="Mikkelsen T."/>
            <person name="Moran J.V."/>
            <person name="Mulder N."/>
            <person name="Pollara V.J."/>
            <person name="Ponting C.P."/>
            <person name="Schuler G."/>
            <person name="Schultz J."/>
            <person name="Slater G."/>
            <person name="Smit A.F."/>
            <person name="Stupka E."/>
            <person name="Szustakowski J."/>
            <person name="Thierry-Mieg D."/>
            <person name="Thierry-Mieg J."/>
            <person name="Wagner L."/>
            <person name="Wallis J."/>
            <person name="Wheeler R."/>
            <person name="Williams A."/>
            <person name="Wolf Y.I."/>
            <person name="Wolfe K.H."/>
            <person name="Yang S.P."/>
            <person name="Yeh R.F."/>
            <person name="Collins F."/>
            <person name="Guyer M.S."/>
            <person name="Peterson J."/>
            <person name="Felsenfeld A."/>
            <person name="Wetterstrand K.A."/>
            <person name="Patrinos A."/>
            <person name="Morgan M.J."/>
            <person name="de Jong P."/>
            <person name="Catanese J.J."/>
            <person name="Osoegawa K."/>
            <person name="Shizuya H."/>
            <person name="Choi S."/>
            <person name="Chen Y.J."/>
        </authorList>
    </citation>
    <scope>NUCLEOTIDE SEQUENCE [LARGE SCALE GENOMIC DNA]</scope>
</reference>
<dbReference type="AlphaFoldDB" id="A0A1B0GTL1"/>
<dbReference type="EMBL" id="AC079790">
    <property type="status" value="NOT_ANNOTATED_CDS"/>
    <property type="molecule type" value="Genomic_DNA"/>
</dbReference>
<dbReference type="ExpressionAtlas" id="A0A1B0GTL1">
    <property type="expression patterns" value="baseline and differential"/>
</dbReference>
<dbReference type="Proteomes" id="UP000005640">
    <property type="component" value="Chromosome 2"/>
</dbReference>
<dbReference type="EMBL" id="AC068547">
    <property type="status" value="NOT_ANNOTATED_CDS"/>
    <property type="molecule type" value="Genomic_DNA"/>
</dbReference>
<evidence type="ECO:0000313" key="2">
    <source>
        <dbReference type="Proteomes" id="UP000005640"/>
    </source>
</evidence>
<organism evidence="1 2">
    <name type="scientific">Homo sapiens</name>
    <name type="common">Human</name>
    <dbReference type="NCBI Taxonomy" id="9606"/>
    <lineage>
        <taxon>Eukaryota</taxon>
        <taxon>Metazoa</taxon>
        <taxon>Chordata</taxon>
        <taxon>Craniata</taxon>
        <taxon>Vertebrata</taxon>
        <taxon>Euteleostomi</taxon>
        <taxon>Mammalia</taxon>
        <taxon>Eutheria</taxon>
        <taxon>Euarchontoglires</taxon>
        <taxon>Primates</taxon>
        <taxon>Haplorrhini</taxon>
        <taxon>Catarrhini</taxon>
        <taxon>Hominidae</taxon>
        <taxon>Homo</taxon>
    </lineage>
</organism>
<dbReference type="ChiTaRS" id="CACNB4">
    <property type="organism name" value="human"/>
</dbReference>